<sequence>MTRHGRGLLSIPGFPITGKPGRIAETQQRVLRTRVSWEASLRRKEAALPLVNTKVLETQSVATEASPSSLLAALQSGSPSLLQKATPPASPSSASSTSETQVMADQPLSLETMLMNLQNSITTMQQRAIQTDANITRLNDLINTRLLPPLEEEGEDDEDDQEQPVMFPDPNHEGRLIVQPNTRKARAPAANSNLTGRELIRNLDIAALMAKMAKLEESVTKSEKISIGGIDLDRLCLYPNAKLPDKFKMPDLVKFDGSGDPKTHLYGYHAAMKLLKVESEAMSQLFPQTLSGPAFHWFLSLDISKRKTWEDIGAAFIAQYNYNSQLKMTIRELESTKIEAKESFVDFVKRWRAKAALMTDRPSERDQLRIISHNLHLDYAKHLVLVQASANFKTFFESGLAIEDALPSGILPRGESSSSNPQKSKSKAYSGNSSALFGGSNYASTATSGDNAAASPNSTADINQVQNTQSYRA</sequence>
<accession>A0ACC0LP85</accession>
<protein>
    <submittedName>
        <fullName evidence="1">Uncharacterized protein</fullName>
    </submittedName>
</protein>
<dbReference type="EMBL" id="CM046398">
    <property type="protein sequence ID" value="KAI8530377.1"/>
    <property type="molecule type" value="Genomic_DNA"/>
</dbReference>
<dbReference type="Proteomes" id="UP001062846">
    <property type="component" value="Chromosome 11"/>
</dbReference>
<evidence type="ECO:0000313" key="1">
    <source>
        <dbReference type="EMBL" id="KAI8530377.1"/>
    </source>
</evidence>
<reference evidence="1" key="1">
    <citation type="submission" date="2022-02" db="EMBL/GenBank/DDBJ databases">
        <title>Plant Genome Project.</title>
        <authorList>
            <person name="Zhang R.-G."/>
        </authorList>
    </citation>
    <scope>NUCLEOTIDE SEQUENCE</scope>
    <source>
        <strain evidence="1">AT1</strain>
    </source>
</reference>
<evidence type="ECO:0000313" key="2">
    <source>
        <dbReference type="Proteomes" id="UP001062846"/>
    </source>
</evidence>
<comment type="caution">
    <text evidence="1">The sequence shown here is derived from an EMBL/GenBank/DDBJ whole genome shotgun (WGS) entry which is preliminary data.</text>
</comment>
<name>A0ACC0LP85_RHOML</name>
<proteinExistence type="predicted"/>
<gene>
    <name evidence="1" type="ORF">RHMOL_Rhmol11G0053400</name>
</gene>
<keyword evidence="2" id="KW-1185">Reference proteome</keyword>
<organism evidence="1 2">
    <name type="scientific">Rhododendron molle</name>
    <name type="common">Chinese azalea</name>
    <name type="synonym">Azalea mollis</name>
    <dbReference type="NCBI Taxonomy" id="49168"/>
    <lineage>
        <taxon>Eukaryota</taxon>
        <taxon>Viridiplantae</taxon>
        <taxon>Streptophyta</taxon>
        <taxon>Embryophyta</taxon>
        <taxon>Tracheophyta</taxon>
        <taxon>Spermatophyta</taxon>
        <taxon>Magnoliopsida</taxon>
        <taxon>eudicotyledons</taxon>
        <taxon>Gunneridae</taxon>
        <taxon>Pentapetalae</taxon>
        <taxon>asterids</taxon>
        <taxon>Ericales</taxon>
        <taxon>Ericaceae</taxon>
        <taxon>Ericoideae</taxon>
        <taxon>Rhodoreae</taxon>
        <taxon>Rhododendron</taxon>
    </lineage>
</organism>